<feature type="compositionally biased region" description="Basic and acidic residues" evidence="1">
    <location>
        <begin position="31"/>
        <end position="42"/>
    </location>
</feature>
<sequence>MRLGPLPPLAPLAESRLRGCAGGRDPAGSRVEPREGEDEARGLRRGGGGRRLVIPPLPPQLQQRRVPVAGLRPLAQTGLRSRLGAEGWRKAPRGGLEILKSRAHLNLLLGYRTLVVEGPGQWP</sequence>
<reference evidence="2" key="1">
    <citation type="journal article" date="2022" name="bioRxiv">
        <title>Sequencing and chromosome-scale assembly of the giantPleurodeles waltlgenome.</title>
        <authorList>
            <person name="Brown T."/>
            <person name="Elewa A."/>
            <person name="Iarovenko S."/>
            <person name="Subramanian E."/>
            <person name="Araus A.J."/>
            <person name="Petzold A."/>
            <person name="Susuki M."/>
            <person name="Suzuki K.-i.T."/>
            <person name="Hayashi T."/>
            <person name="Toyoda A."/>
            <person name="Oliveira C."/>
            <person name="Osipova E."/>
            <person name="Leigh N.D."/>
            <person name="Simon A."/>
            <person name="Yun M.H."/>
        </authorList>
    </citation>
    <scope>NUCLEOTIDE SEQUENCE</scope>
    <source>
        <strain evidence="2">20211129_DDA</strain>
        <tissue evidence="2">Liver</tissue>
    </source>
</reference>
<organism evidence="2 3">
    <name type="scientific">Pleurodeles waltl</name>
    <name type="common">Iberian ribbed newt</name>
    <dbReference type="NCBI Taxonomy" id="8319"/>
    <lineage>
        <taxon>Eukaryota</taxon>
        <taxon>Metazoa</taxon>
        <taxon>Chordata</taxon>
        <taxon>Craniata</taxon>
        <taxon>Vertebrata</taxon>
        <taxon>Euteleostomi</taxon>
        <taxon>Amphibia</taxon>
        <taxon>Batrachia</taxon>
        <taxon>Caudata</taxon>
        <taxon>Salamandroidea</taxon>
        <taxon>Salamandridae</taxon>
        <taxon>Pleurodelinae</taxon>
        <taxon>Pleurodeles</taxon>
    </lineage>
</organism>
<proteinExistence type="predicted"/>
<protein>
    <submittedName>
        <fullName evidence="2">Uncharacterized protein</fullName>
    </submittedName>
</protein>
<dbReference type="EMBL" id="JANPWB010000013">
    <property type="protein sequence ID" value="KAJ1109919.1"/>
    <property type="molecule type" value="Genomic_DNA"/>
</dbReference>
<feature type="compositionally biased region" description="Pro residues" evidence="1">
    <location>
        <begin position="1"/>
        <end position="10"/>
    </location>
</feature>
<feature type="region of interest" description="Disordered" evidence="1">
    <location>
        <begin position="1"/>
        <end position="56"/>
    </location>
</feature>
<dbReference type="AlphaFoldDB" id="A0AAV7N3A2"/>
<evidence type="ECO:0000256" key="1">
    <source>
        <dbReference type="SAM" id="MobiDB-lite"/>
    </source>
</evidence>
<accession>A0AAV7N3A2</accession>
<evidence type="ECO:0000313" key="3">
    <source>
        <dbReference type="Proteomes" id="UP001066276"/>
    </source>
</evidence>
<name>A0AAV7N3A2_PLEWA</name>
<dbReference type="Proteomes" id="UP001066276">
    <property type="component" value="Chromosome 9"/>
</dbReference>
<comment type="caution">
    <text evidence="2">The sequence shown here is derived from an EMBL/GenBank/DDBJ whole genome shotgun (WGS) entry which is preliminary data.</text>
</comment>
<evidence type="ECO:0000313" key="2">
    <source>
        <dbReference type="EMBL" id="KAJ1109919.1"/>
    </source>
</evidence>
<gene>
    <name evidence="2" type="ORF">NDU88_007276</name>
</gene>
<keyword evidence="3" id="KW-1185">Reference proteome</keyword>